<organism evidence="1 2">
    <name type="scientific">Aspergillus cavernicola</name>
    <dbReference type="NCBI Taxonomy" id="176166"/>
    <lineage>
        <taxon>Eukaryota</taxon>
        <taxon>Fungi</taxon>
        <taxon>Dikarya</taxon>
        <taxon>Ascomycota</taxon>
        <taxon>Pezizomycotina</taxon>
        <taxon>Eurotiomycetes</taxon>
        <taxon>Eurotiomycetidae</taxon>
        <taxon>Eurotiales</taxon>
        <taxon>Aspergillaceae</taxon>
        <taxon>Aspergillus</taxon>
        <taxon>Aspergillus subgen. Nidulantes</taxon>
    </lineage>
</organism>
<dbReference type="SUPFAM" id="SSF53167">
    <property type="entry name" value="Purine and uridine phosphorylases"/>
    <property type="match status" value="1"/>
</dbReference>
<proteinExistence type="predicted"/>
<name>A0ABR4HHV3_9EURO</name>
<reference evidence="1 2" key="1">
    <citation type="submission" date="2024-07" db="EMBL/GenBank/DDBJ databases">
        <title>Section-level genome sequencing and comparative genomics of Aspergillus sections Usti and Cavernicolus.</title>
        <authorList>
            <consortium name="Lawrence Berkeley National Laboratory"/>
            <person name="Nybo J.L."/>
            <person name="Vesth T.C."/>
            <person name="Theobald S."/>
            <person name="Frisvad J.C."/>
            <person name="Larsen T.O."/>
            <person name="Kjaerboelling I."/>
            <person name="Rothschild-Mancinelli K."/>
            <person name="Lyhne E.K."/>
            <person name="Kogle M.E."/>
            <person name="Barry K."/>
            <person name="Clum A."/>
            <person name="Na H."/>
            <person name="Ledsgaard L."/>
            <person name="Lin J."/>
            <person name="Lipzen A."/>
            <person name="Kuo A."/>
            <person name="Riley R."/>
            <person name="Mondo S."/>
            <person name="LaButti K."/>
            <person name="Haridas S."/>
            <person name="Pangalinan J."/>
            <person name="Salamov A.A."/>
            <person name="Simmons B.A."/>
            <person name="Magnuson J.K."/>
            <person name="Chen J."/>
            <person name="Drula E."/>
            <person name="Henrissat B."/>
            <person name="Wiebenga A."/>
            <person name="Lubbers R.J."/>
            <person name="Gomes A.C."/>
            <person name="Makela M.R."/>
            <person name="Stajich J."/>
            <person name="Grigoriev I.V."/>
            <person name="Mortensen U.H."/>
            <person name="De vries R.P."/>
            <person name="Baker S.E."/>
            <person name="Andersen M.R."/>
        </authorList>
    </citation>
    <scope>NUCLEOTIDE SEQUENCE [LARGE SCALE GENOMIC DNA]</scope>
    <source>
        <strain evidence="1 2">CBS 600.67</strain>
    </source>
</reference>
<dbReference type="EMBL" id="JBFXLS010000116">
    <property type="protein sequence ID" value="KAL2815071.1"/>
    <property type="molecule type" value="Genomic_DNA"/>
</dbReference>
<dbReference type="Proteomes" id="UP001610335">
    <property type="component" value="Unassembled WGS sequence"/>
</dbReference>
<keyword evidence="2" id="KW-1185">Reference proteome</keyword>
<dbReference type="PANTHER" id="PTHR46082:SF11">
    <property type="entry name" value="AAA+ ATPASE DOMAIN-CONTAINING PROTEIN-RELATED"/>
    <property type="match status" value="1"/>
</dbReference>
<protein>
    <submittedName>
        <fullName evidence="1">Nucleoside phosphorylase domain-containing protein</fullName>
    </submittedName>
</protein>
<evidence type="ECO:0000313" key="1">
    <source>
        <dbReference type="EMBL" id="KAL2815071.1"/>
    </source>
</evidence>
<evidence type="ECO:0000313" key="2">
    <source>
        <dbReference type="Proteomes" id="UP001610335"/>
    </source>
</evidence>
<gene>
    <name evidence="1" type="ORF">BDW59DRAFT_154018</name>
</gene>
<dbReference type="Gene3D" id="3.40.50.1580">
    <property type="entry name" value="Nucleoside phosphorylase domain"/>
    <property type="match status" value="1"/>
</dbReference>
<dbReference type="InterPro" id="IPR035994">
    <property type="entry name" value="Nucleoside_phosphorylase_sf"/>
</dbReference>
<dbReference type="InterPro" id="IPR053137">
    <property type="entry name" value="NLR-like"/>
</dbReference>
<comment type="caution">
    <text evidence="1">The sequence shown here is derived from an EMBL/GenBank/DDBJ whole genome shotgun (WGS) entry which is preliminary data.</text>
</comment>
<accession>A0ABR4HHV3</accession>
<sequence>MAFTHDDYTVAWICALPLEMTAAKLLLDEIHPPLSQAKTDHNVYSLGSVSSHNIVVMCLPSGAYGTTSAAIVLAHALPTFPSLRFGVMVGIGGGVPSQKADIRLGDVVVSMPASTSGGVIQYDYGKALHDGSFEYTGLVNKPPQYTK</sequence>
<dbReference type="PANTHER" id="PTHR46082">
    <property type="entry name" value="ATP/GTP-BINDING PROTEIN-RELATED"/>
    <property type="match status" value="1"/>
</dbReference>